<gene>
    <name evidence="13" type="ORF">M501DRAFT_938591</name>
</gene>
<evidence type="ECO:0000256" key="6">
    <source>
        <dbReference type="ARBA" id="ARBA00022490"/>
    </source>
</evidence>
<evidence type="ECO:0000259" key="12">
    <source>
        <dbReference type="PROSITE" id="PS51186"/>
    </source>
</evidence>
<dbReference type="AlphaFoldDB" id="A0A9P4S6U4"/>
<dbReference type="GO" id="GO:0005737">
    <property type="term" value="C:cytoplasm"/>
    <property type="evidence" value="ECO:0007669"/>
    <property type="project" value="UniProtKB-SubCell"/>
</dbReference>
<dbReference type="PANTHER" id="PTHR20531">
    <property type="entry name" value="N-ALPHA-ACETYLTRANSFERASE 40"/>
    <property type="match status" value="1"/>
</dbReference>
<evidence type="ECO:0000256" key="2">
    <source>
        <dbReference type="ARBA" id="ARBA00004496"/>
    </source>
</evidence>
<dbReference type="Proteomes" id="UP000799429">
    <property type="component" value="Unassembled WGS sequence"/>
</dbReference>
<evidence type="ECO:0000256" key="10">
    <source>
        <dbReference type="ARBA" id="ARBA00047821"/>
    </source>
</evidence>
<organism evidence="13 14">
    <name type="scientific">Patellaria atrata CBS 101060</name>
    <dbReference type="NCBI Taxonomy" id="1346257"/>
    <lineage>
        <taxon>Eukaryota</taxon>
        <taxon>Fungi</taxon>
        <taxon>Dikarya</taxon>
        <taxon>Ascomycota</taxon>
        <taxon>Pezizomycotina</taxon>
        <taxon>Dothideomycetes</taxon>
        <taxon>Dothideomycetes incertae sedis</taxon>
        <taxon>Patellariales</taxon>
        <taxon>Patellariaceae</taxon>
        <taxon>Patellaria</taxon>
    </lineage>
</organism>
<dbReference type="InterPro" id="IPR039949">
    <property type="entry name" value="NAA40"/>
</dbReference>
<evidence type="ECO:0000256" key="9">
    <source>
        <dbReference type="ARBA" id="ARBA00023315"/>
    </source>
</evidence>
<dbReference type="Pfam" id="PF00583">
    <property type="entry name" value="Acetyltransf_1"/>
    <property type="match status" value="1"/>
</dbReference>
<keyword evidence="9" id="KW-0012">Acyltransferase</keyword>
<dbReference type="GO" id="GO:0043998">
    <property type="term" value="F:histone H2A acetyltransferase activity"/>
    <property type="evidence" value="ECO:0007669"/>
    <property type="project" value="InterPro"/>
</dbReference>
<comment type="similarity">
    <text evidence="3">Belongs to the acetyltransferase family. NAA40 subfamily.</text>
</comment>
<keyword evidence="7" id="KW-0808">Transferase</keyword>
<comment type="caution">
    <text evidence="13">The sequence shown here is derived from an EMBL/GenBank/DDBJ whole genome shotgun (WGS) entry which is preliminary data.</text>
</comment>
<evidence type="ECO:0000256" key="4">
    <source>
        <dbReference type="ARBA" id="ARBA00012950"/>
    </source>
</evidence>
<evidence type="ECO:0000256" key="1">
    <source>
        <dbReference type="ARBA" id="ARBA00004123"/>
    </source>
</evidence>
<keyword evidence="6" id="KW-0963">Cytoplasm</keyword>
<protein>
    <recommendedName>
        <fullName evidence="5">N-alpha-acetyltransferase 40</fullName>
        <ecNumber evidence="4">2.3.1.257</ecNumber>
    </recommendedName>
</protein>
<dbReference type="PANTHER" id="PTHR20531:SF1">
    <property type="entry name" value="N-ALPHA-ACETYLTRANSFERASE 40"/>
    <property type="match status" value="1"/>
</dbReference>
<dbReference type="InterPro" id="IPR000182">
    <property type="entry name" value="GNAT_dom"/>
</dbReference>
<dbReference type="PROSITE" id="PS51186">
    <property type="entry name" value="GNAT"/>
    <property type="match status" value="1"/>
</dbReference>
<dbReference type="CDD" id="cd04301">
    <property type="entry name" value="NAT_SF"/>
    <property type="match status" value="1"/>
</dbReference>
<dbReference type="GO" id="GO:0005634">
    <property type="term" value="C:nucleus"/>
    <property type="evidence" value="ECO:0007669"/>
    <property type="project" value="UniProtKB-SubCell"/>
</dbReference>
<dbReference type="EC" id="2.3.1.257" evidence="4"/>
<evidence type="ECO:0000256" key="11">
    <source>
        <dbReference type="ARBA" id="ARBA00049524"/>
    </source>
</evidence>
<comment type="subcellular location">
    <subcellularLocation>
        <location evidence="2">Cytoplasm</location>
    </subcellularLocation>
    <subcellularLocation>
        <location evidence="1">Nucleus</location>
    </subcellularLocation>
</comment>
<evidence type="ECO:0000313" key="14">
    <source>
        <dbReference type="Proteomes" id="UP000799429"/>
    </source>
</evidence>
<dbReference type="SUPFAM" id="SSF55729">
    <property type="entry name" value="Acyl-CoA N-acyltransferases (Nat)"/>
    <property type="match status" value="1"/>
</dbReference>
<keyword evidence="14" id="KW-1185">Reference proteome</keyword>
<dbReference type="InterPro" id="IPR016181">
    <property type="entry name" value="Acyl_CoA_acyltransferase"/>
</dbReference>
<sequence length="224" mass="24904">MTESSSIPASLSSHLEHLNKLSPSTFAEKYLPLDDPLLTFSPLTEPSTTYTITLVRSAHLTTTDFTTCFSLIEVTSSAAYRNSSRGWHPGLKQAEMKETDMRYLLVRRASTSPSSPSPILGFLSFQLTPEPPDIVLYVYEIHLSASLRGCGLGTHLMGVAEELARRTGMRKTLLTVFTSNIRGEKFYRNLGYQEDDISPASRELRGGKVKRPDYIILSKEVEGP</sequence>
<dbReference type="OrthoDB" id="424551at2759"/>
<evidence type="ECO:0000256" key="5">
    <source>
        <dbReference type="ARBA" id="ARBA00015043"/>
    </source>
</evidence>
<evidence type="ECO:0000256" key="7">
    <source>
        <dbReference type="ARBA" id="ARBA00022679"/>
    </source>
</evidence>
<comment type="catalytic activity">
    <reaction evidence="10">
        <text>N-terminal L-seryl-[histone H2A] + acetyl-CoA = N-terminal N(alpha)-acetyl-L-seryl-[histone H2A] + CoA + H(+)</text>
        <dbReference type="Rhea" id="RHEA:50600"/>
        <dbReference type="Rhea" id="RHEA-COMP:12742"/>
        <dbReference type="Rhea" id="RHEA-COMP:12744"/>
        <dbReference type="ChEBI" id="CHEBI:15378"/>
        <dbReference type="ChEBI" id="CHEBI:57287"/>
        <dbReference type="ChEBI" id="CHEBI:57288"/>
        <dbReference type="ChEBI" id="CHEBI:64738"/>
        <dbReference type="ChEBI" id="CHEBI:83690"/>
        <dbReference type="EC" id="2.3.1.257"/>
    </reaction>
</comment>
<dbReference type="EMBL" id="MU006101">
    <property type="protein sequence ID" value="KAF2837034.1"/>
    <property type="molecule type" value="Genomic_DNA"/>
</dbReference>
<dbReference type="Gene3D" id="3.40.630.30">
    <property type="match status" value="1"/>
</dbReference>
<dbReference type="GO" id="GO:1990189">
    <property type="term" value="F:protein N-terminal-serine acetyltransferase activity"/>
    <property type="evidence" value="ECO:0007669"/>
    <property type="project" value="UniProtKB-EC"/>
</dbReference>
<keyword evidence="8" id="KW-0539">Nucleus</keyword>
<evidence type="ECO:0000256" key="3">
    <source>
        <dbReference type="ARBA" id="ARBA00008870"/>
    </source>
</evidence>
<dbReference type="GO" id="GO:0010485">
    <property type="term" value="F:histone H4 acetyltransferase activity"/>
    <property type="evidence" value="ECO:0007669"/>
    <property type="project" value="InterPro"/>
</dbReference>
<reference evidence="13" key="1">
    <citation type="journal article" date="2020" name="Stud. Mycol.">
        <title>101 Dothideomycetes genomes: a test case for predicting lifestyles and emergence of pathogens.</title>
        <authorList>
            <person name="Haridas S."/>
            <person name="Albert R."/>
            <person name="Binder M."/>
            <person name="Bloem J."/>
            <person name="Labutti K."/>
            <person name="Salamov A."/>
            <person name="Andreopoulos B."/>
            <person name="Baker S."/>
            <person name="Barry K."/>
            <person name="Bills G."/>
            <person name="Bluhm B."/>
            <person name="Cannon C."/>
            <person name="Castanera R."/>
            <person name="Culley D."/>
            <person name="Daum C."/>
            <person name="Ezra D."/>
            <person name="Gonzalez J."/>
            <person name="Henrissat B."/>
            <person name="Kuo A."/>
            <person name="Liang C."/>
            <person name="Lipzen A."/>
            <person name="Lutzoni F."/>
            <person name="Magnuson J."/>
            <person name="Mondo S."/>
            <person name="Nolan M."/>
            <person name="Ohm R."/>
            <person name="Pangilinan J."/>
            <person name="Park H.-J."/>
            <person name="Ramirez L."/>
            <person name="Alfaro M."/>
            <person name="Sun H."/>
            <person name="Tritt A."/>
            <person name="Yoshinaga Y."/>
            <person name="Zwiers L.-H."/>
            <person name="Turgeon B."/>
            <person name="Goodwin S."/>
            <person name="Spatafora J."/>
            <person name="Crous P."/>
            <person name="Grigoriev I."/>
        </authorList>
    </citation>
    <scope>NUCLEOTIDE SEQUENCE</scope>
    <source>
        <strain evidence="13">CBS 101060</strain>
    </source>
</reference>
<evidence type="ECO:0000256" key="8">
    <source>
        <dbReference type="ARBA" id="ARBA00023242"/>
    </source>
</evidence>
<proteinExistence type="inferred from homology"/>
<accession>A0A9P4S6U4</accession>
<name>A0A9P4S6U4_9PEZI</name>
<evidence type="ECO:0000313" key="13">
    <source>
        <dbReference type="EMBL" id="KAF2837034.1"/>
    </source>
</evidence>
<feature type="domain" description="N-acetyltransferase" evidence="12">
    <location>
        <begin position="55"/>
        <end position="222"/>
    </location>
</feature>
<comment type="catalytic activity">
    <reaction evidence="11">
        <text>N-terminal L-seryl-[histone H4] + acetyl-CoA = N-terminal N(alpha)-acetyl-L-seryl-[histone H4] + CoA + H(+)</text>
        <dbReference type="Rhea" id="RHEA:50596"/>
        <dbReference type="Rhea" id="RHEA-COMP:12740"/>
        <dbReference type="Rhea" id="RHEA-COMP:12743"/>
        <dbReference type="ChEBI" id="CHEBI:15378"/>
        <dbReference type="ChEBI" id="CHEBI:57287"/>
        <dbReference type="ChEBI" id="CHEBI:57288"/>
        <dbReference type="ChEBI" id="CHEBI:64738"/>
        <dbReference type="ChEBI" id="CHEBI:83690"/>
        <dbReference type="EC" id="2.3.1.257"/>
    </reaction>
</comment>